<dbReference type="SUPFAM" id="SSF81383">
    <property type="entry name" value="F-box domain"/>
    <property type="match status" value="1"/>
</dbReference>
<gene>
    <name evidence="2" type="ORF">KI387_034461</name>
</gene>
<dbReference type="OMA" id="HEMGFIE"/>
<dbReference type="AlphaFoldDB" id="A0AA38C536"/>
<dbReference type="Gene3D" id="3.80.10.10">
    <property type="entry name" value="Ribonuclease Inhibitor"/>
    <property type="match status" value="1"/>
</dbReference>
<proteinExistence type="predicted"/>
<dbReference type="SUPFAM" id="SSF52047">
    <property type="entry name" value="RNI-like"/>
    <property type="match status" value="1"/>
</dbReference>
<protein>
    <recommendedName>
        <fullName evidence="1">F-box/LRR-repeat protein 15/At3g58940/PEG3-like LRR domain-containing protein</fullName>
    </recommendedName>
</protein>
<feature type="domain" description="F-box/LRR-repeat protein 15/At3g58940/PEG3-like LRR" evidence="1">
    <location>
        <begin position="110"/>
        <end position="249"/>
    </location>
</feature>
<dbReference type="PANTHER" id="PTHR31639">
    <property type="entry name" value="F-BOX PROTEIN-LIKE"/>
    <property type="match status" value="1"/>
</dbReference>
<name>A0AA38C536_TAXCH</name>
<dbReference type="InterPro" id="IPR032675">
    <property type="entry name" value="LRR_dom_sf"/>
</dbReference>
<sequence length="308" mass="35023">MATPDIYSEFDRLSSLPDSLLCSNILSRLPLLDAVRSSILAPKWRYLWTKIPHLHFSPDFFRHVIVSVGNSSRLIEDTMEHILIQHDVPLESFGFHLPETVRSTTIGIHQCLHYAAQKGVKRMALVFNNTNFMRMPLPFTFFSCTTLVEIELIGFAIPEIPTPSENFSFLIRTFCLCDVGNLTDQRLQRLVELCPLLEELLLIKCEELTHMKIQASNLTYLLLVGCSHVESLTADCPQLLQLKIRNCSLLAELQLESYGLVELKLMECRTLSKLRLNSCVFLKKVGSFEGLSIQGHGNVEALRKFSIK</sequence>
<dbReference type="Proteomes" id="UP000824469">
    <property type="component" value="Unassembled WGS sequence"/>
</dbReference>
<feature type="non-terminal residue" evidence="2">
    <location>
        <position position="308"/>
    </location>
</feature>
<keyword evidence="3" id="KW-1185">Reference proteome</keyword>
<dbReference type="CDD" id="cd22160">
    <property type="entry name" value="F-box_AtFBL13-like"/>
    <property type="match status" value="1"/>
</dbReference>
<evidence type="ECO:0000313" key="2">
    <source>
        <dbReference type="EMBL" id="KAH9290344.1"/>
    </source>
</evidence>
<reference evidence="2 3" key="1">
    <citation type="journal article" date="2021" name="Nat. Plants">
        <title>The Taxus genome provides insights into paclitaxel biosynthesis.</title>
        <authorList>
            <person name="Xiong X."/>
            <person name="Gou J."/>
            <person name="Liao Q."/>
            <person name="Li Y."/>
            <person name="Zhou Q."/>
            <person name="Bi G."/>
            <person name="Li C."/>
            <person name="Du R."/>
            <person name="Wang X."/>
            <person name="Sun T."/>
            <person name="Guo L."/>
            <person name="Liang H."/>
            <person name="Lu P."/>
            <person name="Wu Y."/>
            <person name="Zhang Z."/>
            <person name="Ro D.K."/>
            <person name="Shang Y."/>
            <person name="Huang S."/>
            <person name="Yan J."/>
        </authorList>
    </citation>
    <scope>NUCLEOTIDE SEQUENCE [LARGE SCALE GENOMIC DNA]</scope>
    <source>
        <strain evidence="2">Ta-2019</strain>
    </source>
</reference>
<organism evidence="2 3">
    <name type="scientific">Taxus chinensis</name>
    <name type="common">Chinese yew</name>
    <name type="synonym">Taxus wallichiana var. chinensis</name>
    <dbReference type="NCBI Taxonomy" id="29808"/>
    <lineage>
        <taxon>Eukaryota</taxon>
        <taxon>Viridiplantae</taxon>
        <taxon>Streptophyta</taxon>
        <taxon>Embryophyta</taxon>
        <taxon>Tracheophyta</taxon>
        <taxon>Spermatophyta</taxon>
        <taxon>Pinopsida</taxon>
        <taxon>Pinidae</taxon>
        <taxon>Conifers II</taxon>
        <taxon>Cupressales</taxon>
        <taxon>Taxaceae</taxon>
        <taxon>Taxus</taxon>
    </lineage>
</organism>
<dbReference type="InterPro" id="IPR036047">
    <property type="entry name" value="F-box-like_dom_sf"/>
</dbReference>
<dbReference type="Pfam" id="PF24758">
    <property type="entry name" value="LRR_At5g56370"/>
    <property type="match status" value="1"/>
</dbReference>
<dbReference type="InterPro" id="IPR055411">
    <property type="entry name" value="LRR_FXL15/At3g58940/PEG3-like"/>
</dbReference>
<dbReference type="InterPro" id="IPR053781">
    <property type="entry name" value="F-box_AtFBL13-like"/>
</dbReference>
<accession>A0AA38C536</accession>
<evidence type="ECO:0000313" key="3">
    <source>
        <dbReference type="Proteomes" id="UP000824469"/>
    </source>
</evidence>
<comment type="caution">
    <text evidence="2">The sequence shown here is derived from an EMBL/GenBank/DDBJ whole genome shotgun (WGS) entry which is preliminary data.</text>
</comment>
<evidence type="ECO:0000259" key="1">
    <source>
        <dbReference type="Pfam" id="PF24758"/>
    </source>
</evidence>
<dbReference type="EMBL" id="JAHRHJ020003813">
    <property type="protein sequence ID" value="KAH9290344.1"/>
    <property type="molecule type" value="Genomic_DNA"/>
</dbReference>
<dbReference type="PANTHER" id="PTHR31639:SF100">
    <property type="entry name" value="OS07G0160500 PROTEIN"/>
    <property type="match status" value="1"/>
</dbReference>